<accession>A0A7S3LM42</accession>
<dbReference type="Pfam" id="PF13920">
    <property type="entry name" value="zf-C3HC4_3"/>
    <property type="match status" value="1"/>
</dbReference>
<feature type="transmembrane region" description="Helical" evidence="2">
    <location>
        <begin position="289"/>
        <end position="312"/>
    </location>
</feature>
<dbReference type="GO" id="GO:0016567">
    <property type="term" value="P:protein ubiquitination"/>
    <property type="evidence" value="ECO:0007669"/>
    <property type="project" value="TreeGrafter"/>
</dbReference>
<sequence length="387" mass="42917">MAPGNTDDIKGIDVQKQKWHEIIRATFANARNREQDADHVVDVNVAQSSNLDAFGENRICVVCMENPATVKIIPCEHVVVCTECVDEVVKHVPKCPVCRAEVEELLNIRSGSIHSMDLDLDFIKSMTSDYNNRLDFGLLFGNQISDIEEMRAENRRRAELLYADMRRNCNVLLFQIFTSLLLALLGAPVAVALSGKLIESKSDVTVAYKQAIKDAIRITLTSFGAALSLVLLPFLFVACILFFAYFFGPPERRSRIMTTSSMVVSMFVCIWTVPMYAVAAVSNAPVNKIYIGFAAGIAVSLTQHLFTCCTFYGDWNKEEVKNPRRLRAKYYLGTRLCQVVISIAIVGALKINDPTGTLYGVASLCGLSGNMIVVMVLPILFPAAFQY</sequence>
<keyword evidence="1" id="KW-0862">Zinc</keyword>
<dbReference type="GO" id="GO:0008270">
    <property type="term" value="F:zinc ion binding"/>
    <property type="evidence" value="ECO:0007669"/>
    <property type="project" value="UniProtKB-KW"/>
</dbReference>
<keyword evidence="2" id="KW-0812">Transmembrane</keyword>
<reference evidence="4" key="1">
    <citation type="submission" date="2021-01" db="EMBL/GenBank/DDBJ databases">
        <authorList>
            <person name="Corre E."/>
            <person name="Pelletier E."/>
            <person name="Niang G."/>
            <person name="Scheremetjew M."/>
            <person name="Finn R."/>
            <person name="Kale V."/>
            <person name="Holt S."/>
            <person name="Cochrane G."/>
            <person name="Meng A."/>
            <person name="Brown T."/>
            <person name="Cohen L."/>
        </authorList>
    </citation>
    <scope>NUCLEOTIDE SEQUENCE</scope>
    <source>
        <strain evidence="4">GSBS06</strain>
    </source>
</reference>
<evidence type="ECO:0000256" key="2">
    <source>
        <dbReference type="SAM" id="Phobius"/>
    </source>
</evidence>
<protein>
    <recommendedName>
        <fullName evidence="3">RING-type domain-containing protein</fullName>
    </recommendedName>
</protein>
<dbReference type="PANTHER" id="PTHR22996">
    <property type="entry name" value="MAHOGUNIN"/>
    <property type="match status" value="1"/>
</dbReference>
<dbReference type="AlphaFoldDB" id="A0A7S3LM42"/>
<name>A0A7S3LM42_9STRA</name>
<feature type="transmembrane region" description="Helical" evidence="2">
    <location>
        <begin position="171"/>
        <end position="193"/>
    </location>
</feature>
<evidence type="ECO:0000256" key="1">
    <source>
        <dbReference type="PROSITE-ProRule" id="PRU00175"/>
    </source>
</evidence>
<dbReference type="EMBL" id="HBIN01002764">
    <property type="protein sequence ID" value="CAE0431515.1"/>
    <property type="molecule type" value="Transcribed_RNA"/>
</dbReference>
<dbReference type="Gene3D" id="3.30.40.10">
    <property type="entry name" value="Zinc/RING finger domain, C3HC4 (zinc finger)"/>
    <property type="match status" value="1"/>
</dbReference>
<keyword evidence="2" id="KW-1133">Transmembrane helix</keyword>
<gene>
    <name evidence="4" type="ORF">ASTO00021_LOCUS1852</name>
</gene>
<keyword evidence="2" id="KW-0472">Membrane</keyword>
<evidence type="ECO:0000313" key="4">
    <source>
        <dbReference type="EMBL" id="CAE0431515.1"/>
    </source>
</evidence>
<keyword evidence="1" id="KW-0863">Zinc-finger</keyword>
<dbReference type="SMART" id="SM00184">
    <property type="entry name" value="RING"/>
    <property type="match status" value="1"/>
</dbReference>
<feature type="transmembrane region" description="Helical" evidence="2">
    <location>
        <begin position="332"/>
        <end position="351"/>
    </location>
</feature>
<dbReference type="InterPro" id="IPR001841">
    <property type="entry name" value="Znf_RING"/>
</dbReference>
<feature type="transmembrane region" description="Helical" evidence="2">
    <location>
        <begin position="259"/>
        <end position="277"/>
    </location>
</feature>
<dbReference type="InterPro" id="IPR013083">
    <property type="entry name" value="Znf_RING/FYVE/PHD"/>
</dbReference>
<organism evidence="4">
    <name type="scientific">Aplanochytrium stocchinoi</name>
    <dbReference type="NCBI Taxonomy" id="215587"/>
    <lineage>
        <taxon>Eukaryota</taxon>
        <taxon>Sar</taxon>
        <taxon>Stramenopiles</taxon>
        <taxon>Bigyra</taxon>
        <taxon>Labyrinthulomycetes</taxon>
        <taxon>Thraustochytrida</taxon>
        <taxon>Thraustochytriidae</taxon>
        <taxon>Aplanochytrium</taxon>
    </lineage>
</organism>
<proteinExistence type="predicted"/>
<dbReference type="GO" id="GO:0061630">
    <property type="term" value="F:ubiquitin protein ligase activity"/>
    <property type="evidence" value="ECO:0007669"/>
    <property type="project" value="UniProtKB-EC"/>
</dbReference>
<dbReference type="PANTHER" id="PTHR22996:SF0">
    <property type="entry name" value="RE60872P-RELATED"/>
    <property type="match status" value="1"/>
</dbReference>
<feature type="domain" description="RING-type" evidence="3">
    <location>
        <begin position="60"/>
        <end position="99"/>
    </location>
</feature>
<dbReference type="InterPro" id="IPR045194">
    <property type="entry name" value="MGRN1/RNF157-like"/>
</dbReference>
<dbReference type="PROSITE" id="PS50089">
    <property type="entry name" value="ZF_RING_2"/>
    <property type="match status" value="1"/>
</dbReference>
<feature type="transmembrane region" description="Helical" evidence="2">
    <location>
        <begin position="357"/>
        <end position="381"/>
    </location>
</feature>
<dbReference type="SUPFAM" id="SSF57850">
    <property type="entry name" value="RING/U-box"/>
    <property type="match status" value="1"/>
</dbReference>
<keyword evidence="1" id="KW-0479">Metal-binding</keyword>
<evidence type="ECO:0000259" key="3">
    <source>
        <dbReference type="PROSITE" id="PS50089"/>
    </source>
</evidence>
<feature type="transmembrane region" description="Helical" evidence="2">
    <location>
        <begin position="223"/>
        <end position="247"/>
    </location>
</feature>